<dbReference type="EMBL" id="FRBR01000011">
    <property type="protein sequence ID" value="SHM18748.1"/>
    <property type="molecule type" value="Genomic_DNA"/>
</dbReference>
<protein>
    <submittedName>
        <fullName evidence="1">Uncharacterized protein</fullName>
    </submittedName>
</protein>
<dbReference type="STRING" id="337701.SAMN05444398_11152"/>
<evidence type="ECO:0000313" key="1">
    <source>
        <dbReference type="EMBL" id="SHM18748.1"/>
    </source>
</evidence>
<dbReference type="AlphaFoldDB" id="A0A1M7GRH4"/>
<dbReference type="Pfam" id="PF20132">
    <property type="entry name" value="DUF6522"/>
    <property type="match status" value="1"/>
</dbReference>
<evidence type="ECO:0000313" key="2">
    <source>
        <dbReference type="Proteomes" id="UP000183974"/>
    </source>
</evidence>
<keyword evidence="2" id="KW-1185">Reference proteome</keyword>
<organism evidence="1 2">
    <name type="scientific">Roseovarius pacificus</name>
    <dbReference type="NCBI Taxonomy" id="337701"/>
    <lineage>
        <taxon>Bacteria</taxon>
        <taxon>Pseudomonadati</taxon>
        <taxon>Pseudomonadota</taxon>
        <taxon>Alphaproteobacteria</taxon>
        <taxon>Rhodobacterales</taxon>
        <taxon>Roseobacteraceae</taxon>
        <taxon>Roseovarius</taxon>
    </lineage>
</organism>
<sequence>MSKIERNGDEFIVDANLLASAFDLTPDDVRTRIRNGHITSLCEAGQDEDEGRWRITFYAGARALRLIVDRDGTHLSQSTFPVRARTRDIATGR</sequence>
<dbReference type="InterPro" id="IPR045389">
    <property type="entry name" value="DUF6522"/>
</dbReference>
<gene>
    <name evidence="1" type="ORF">SAMN05444398_11152</name>
</gene>
<dbReference type="Proteomes" id="UP000183974">
    <property type="component" value="Unassembled WGS sequence"/>
</dbReference>
<proteinExistence type="predicted"/>
<name>A0A1M7GRH4_9RHOB</name>
<accession>A0A1M7GRH4</accession>
<dbReference type="RefSeq" id="WP_073035910.1">
    <property type="nucleotide sequence ID" value="NZ_BMLR01000012.1"/>
</dbReference>
<reference evidence="1 2" key="1">
    <citation type="submission" date="2016-11" db="EMBL/GenBank/DDBJ databases">
        <authorList>
            <person name="Jaros S."/>
            <person name="Januszkiewicz K."/>
            <person name="Wedrychowicz H."/>
        </authorList>
    </citation>
    <scope>NUCLEOTIDE SEQUENCE [LARGE SCALE GENOMIC DNA]</scope>
    <source>
        <strain evidence="1 2">DSM 29589</strain>
    </source>
</reference>
<dbReference type="OrthoDB" id="8238457at2"/>